<dbReference type="GeneID" id="68113508"/>
<dbReference type="EMBL" id="VFQX01000051">
    <property type="protein sequence ID" value="KAF0974816.1"/>
    <property type="molecule type" value="Genomic_DNA"/>
</dbReference>
<gene>
    <name evidence="1" type="ORF">FDP41_006290</name>
</gene>
<accession>A0A6A5BJ25</accession>
<dbReference type="OMA" id="MNETYER"/>
<comment type="caution">
    <text evidence="1">The sequence shown here is derived from an EMBL/GenBank/DDBJ whole genome shotgun (WGS) entry which is preliminary data.</text>
</comment>
<dbReference type="AlphaFoldDB" id="A0A6A5BJ25"/>
<keyword evidence="2" id="KW-1185">Reference proteome</keyword>
<reference evidence="1 2" key="1">
    <citation type="journal article" date="2019" name="Sci. Rep.">
        <title>Nanopore sequencing improves the draft genome of the human pathogenic amoeba Naegleria fowleri.</title>
        <authorList>
            <person name="Liechti N."/>
            <person name="Schurch N."/>
            <person name="Bruggmann R."/>
            <person name="Wittwer M."/>
        </authorList>
    </citation>
    <scope>NUCLEOTIDE SEQUENCE [LARGE SCALE GENOMIC DNA]</scope>
    <source>
        <strain evidence="1 2">ATCC 30894</strain>
    </source>
</reference>
<dbReference type="Proteomes" id="UP000444721">
    <property type="component" value="Unassembled WGS sequence"/>
</dbReference>
<name>A0A6A5BJ25_NAEFO</name>
<proteinExistence type="predicted"/>
<dbReference type="VEuPathDB" id="AmoebaDB:NfTy_076860"/>
<protein>
    <submittedName>
        <fullName evidence="1">Uncharacterized protein</fullName>
    </submittedName>
</protein>
<dbReference type="VEuPathDB" id="AmoebaDB:NF0089870"/>
<evidence type="ECO:0000313" key="1">
    <source>
        <dbReference type="EMBL" id="KAF0974816.1"/>
    </source>
</evidence>
<evidence type="ECO:0000313" key="2">
    <source>
        <dbReference type="Proteomes" id="UP000444721"/>
    </source>
</evidence>
<dbReference type="RefSeq" id="XP_044559529.1">
    <property type="nucleotide sequence ID" value="XM_044709909.1"/>
</dbReference>
<sequence>MVNKVKAATDELWQLYNKAITEQDMEITRKDDQYLKVLQESDAKMCKRMELCDKQITELKELMIKAYERDVAMLRNLKTLFQTEKDKIIKEMTLSSEQVNETFKPLEKYFSMIK</sequence>
<dbReference type="VEuPathDB" id="AmoebaDB:FDP41_006290"/>
<organism evidence="1 2">
    <name type="scientific">Naegleria fowleri</name>
    <name type="common">Brain eating amoeba</name>
    <dbReference type="NCBI Taxonomy" id="5763"/>
    <lineage>
        <taxon>Eukaryota</taxon>
        <taxon>Discoba</taxon>
        <taxon>Heterolobosea</taxon>
        <taxon>Tetramitia</taxon>
        <taxon>Eutetramitia</taxon>
        <taxon>Vahlkampfiidae</taxon>
        <taxon>Naegleria</taxon>
    </lineage>
</organism>
<dbReference type="OrthoDB" id="10251824at2759"/>